<evidence type="ECO:0000313" key="1">
    <source>
        <dbReference type="EMBL" id="DAG01585.1"/>
    </source>
</evidence>
<organism evidence="1">
    <name type="scientific">Myoviridae sp. ctKkB1</name>
    <dbReference type="NCBI Taxonomy" id="2825081"/>
    <lineage>
        <taxon>Viruses</taxon>
        <taxon>Duplodnaviria</taxon>
        <taxon>Heunggongvirae</taxon>
        <taxon>Uroviricota</taxon>
        <taxon>Caudoviricetes</taxon>
    </lineage>
</organism>
<accession>A0A8S5V4B1</accession>
<proteinExistence type="predicted"/>
<name>A0A8S5V4B1_9CAUD</name>
<sequence>MKLILNCNKTVNFFYEKQRLCASRRKCWTSEDDICPLFGFCPQPSPYCDKKMKKAIKALQRWSCAHPCETLPIREIFKGFFNGGGRR</sequence>
<reference evidence="1" key="1">
    <citation type="journal article" date="2021" name="Proc. Natl. Acad. Sci. U.S.A.">
        <title>A Catalog of Tens of Thousands of Viruses from Human Metagenomes Reveals Hidden Associations with Chronic Diseases.</title>
        <authorList>
            <person name="Tisza M.J."/>
            <person name="Buck C.B."/>
        </authorList>
    </citation>
    <scope>NUCLEOTIDE SEQUENCE</scope>
    <source>
        <strain evidence="1">CtKkB1</strain>
    </source>
</reference>
<dbReference type="EMBL" id="BK016195">
    <property type="protein sequence ID" value="DAG01585.1"/>
    <property type="molecule type" value="Genomic_DNA"/>
</dbReference>
<protein>
    <submittedName>
        <fullName evidence="1">Uncharacterized protein</fullName>
    </submittedName>
</protein>